<dbReference type="InterPro" id="IPR012338">
    <property type="entry name" value="Beta-lactam/transpept-like"/>
</dbReference>
<accession>B2TJG8</accession>
<evidence type="ECO:0000256" key="1">
    <source>
        <dbReference type="SAM" id="Phobius"/>
    </source>
</evidence>
<feature type="transmembrane region" description="Helical" evidence="1">
    <location>
        <begin position="562"/>
        <end position="583"/>
    </location>
</feature>
<dbReference type="EMBL" id="CP001056">
    <property type="protein sequence ID" value="ACD22641.1"/>
    <property type="molecule type" value="Genomic_DNA"/>
</dbReference>
<accession>U4P7L7</accession>
<sequence length="660" mass="75560">MNVVLKKLRKLNEFRKLKVVISTLLLLTLFSLSNGFIIKEVKAEEKYSEVSGVINSDDIKNFMDNYFNEKMKEYSVPGASVIVVKDNKEIFKMGYGYSNLESKAKVDPDKTSFPACSVSKLFTATAILQLYEEGKLDLDRNIDEYISPYKVISKYEKPVTCRNLLTHSSGIDEESELNVSTIDENLIKSQEYYFNTHPIKVITEPSTICRYSNIGYNLLGYIVEKVSGISYEEYVKEKILKPLNMNDSTVRLKGSDTAIGYTYDGYNYVANPLAYQYTSGSAGIIATAKDMENFIIANLNNGKFNDNNILSSKTLEMMHSKQFSNSEVLPGMGFGFIRSYRNEQEIIKHEGALPSGYTTTLFLLPKDNLGIYVATNSLSALPFNFEEEFLNYFYPESNDNLNIMEKNESKDYSKYEGIYRSYDGTSKTNIMKLNVLFDSSMDMKIKDNKDGTLTLHEFTSAKEEIKTKLIEIEEGVFLREDGRGKFAFRFDKDGNVRYAFNDTSHNSFEKIKFYDKSQFIMSILCISIIIFIINSIIFVISLIKRRKYLKSEESKVINVIKLLNVIIEIFNITGVFGVIILTINMCLNSDFSLVYLLYSFLTLLIVSNIMVVFSLVLLIYSLVKNKGSIRARGYCITLNIANLAFIWLLYYFNFLGYKLY</sequence>
<keyword evidence="1" id="KW-0472">Membrane</keyword>
<organism evidence="3">
    <name type="scientific">Clostridium botulinum (strain Eklund 17B / Type B)</name>
    <dbReference type="NCBI Taxonomy" id="935198"/>
    <lineage>
        <taxon>Bacteria</taxon>
        <taxon>Bacillati</taxon>
        <taxon>Bacillota</taxon>
        <taxon>Clostridia</taxon>
        <taxon>Eubacteriales</taxon>
        <taxon>Clostridiaceae</taxon>
        <taxon>Clostridium</taxon>
    </lineage>
</organism>
<evidence type="ECO:0000259" key="2">
    <source>
        <dbReference type="Pfam" id="PF00144"/>
    </source>
</evidence>
<name>B2TJG8_CLOBB</name>
<dbReference type="SUPFAM" id="SSF56601">
    <property type="entry name" value="beta-lactamase/transpeptidase-like"/>
    <property type="match status" value="1"/>
</dbReference>
<dbReference type="Pfam" id="PF00144">
    <property type="entry name" value="Beta-lactamase"/>
    <property type="match status" value="1"/>
</dbReference>
<dbReference type="AlphaFoldDB" id="B2TJG8"/>
<dbReference type="Gene3D" id="3.40.710.10">
    <property type="entry name" value="DD-peptidase/beta-lactamase superfamily"/>
    <property type="match status" value="1"/>
</dbReference>
<dbReference type="InterPro" id="IPR001466">
    <property type="entry name" value="Beta-lactam-related"/>
</dbReference>
<feature type="domain" description="Beta-lactamase-related" evidence="2">
    <location>
        <begin position="64"/>
        <end position="380"/>
    </location>
</feature>
<feature type="transmembrane region" description="Helical" evidence="1">
    <location>
        <begin position="634"/>
        <end position="652"/>
    </location>
</feature>
<reference evidence="3" key="2">
    <citation type="submission" date="2009-08" db="EMBL/GenBank/DDBJ databases">
        <authorList>
            <person name="Shrivastava S."/>
            <person name="Brinkac L.M."/>
            <person name="Dodson R.J."/>
            <person name="Harkins D.M."/>
            <person name="Durkin A.S."/>
            <person name="Sutton G."/>
        </authorList>
    </citation>
    <scope>NUCLEOTIDE SEQUENCE</scope>
    <source>
        <strain evidence="3">Eklund 17B</strain>
    </source>
</reference>
<evidence type="ECO:0000313" key="3">
    <source>
        <dbReference type="EMBL" id="ACD22641.1"/>
    </source>
</evidence>
<gene>
    <name evidence="3" type="ordered locus">CLL_A1386</name>
</gene>
<dbReference type="InterPro" id="IPR050491">
    <property type="entry name" value="AmpC-like"/>
</dbReference>
<dbReference type="KEGG" id="cbk:CLL_A1386"/>
<feature type="transmembrane region" description="Helical" evidence="1">
    <location>
        <begin position="595"/>
        <end position="622"/>
    </location>
</feature>
<reference evidence="3" key="1">
    <citation type="submission" date="2009-06" db="EMBL/GenBank/DDBJ databases">
        <authorList>
            <consortium name="US DOE Joint Genome Institute (JGI-PGF)"/>
            <person name="Lucas S."/>
            <person name="Copeland A."/>
            <person name="Lapidus A."/>
            <person name="Glavina del Rio T."/>
            <person name="Dalin E."/>
            <person name="Tice H."/>
            <person name="Bruce D."/>
            <person name="Goodwin L."/>
            <person name="Pitluck S."/>
            <person name="Kyrpides N."/>
            <person name="Mavromatis K."/>
            <person name="Ivanova N."/>
            <person name="Saunders E."/>
            <person name="Brettin T."/>
            <person name="Detter J.C."/>
            <person name="Han C."/>
            <person name="Larimer F."/>
            <person name="Land M."/>
            <person name="Hauser L."/>
            <person name="Markowitz V."/>
            <person name="Cheng J.-F."/>
            <person name="Hugenholtz P."/>
            <person name="Woyke T."/>
            <person name="Wu D."/>
            <person name="Gronow S."/>
            <person name="Klenk H.-P."/>
            <person name="Eisen J.A."/>
        </authorList>
    </citation>
    <scope>NUCLEOTIDE SEQUENCE</scope>
    <source>
        <strain evidence="3">Eklund 17B</strain>
    </source>
</reference>
<dbReference type="PANTHER" id="PTHR46825:SF9">
    <property type="entry name" value="BETA-LACTAMASE-RELATED DOMAIN-CONTAINING PROTEIN"/>
    <property type="match status" value="1"/>
</dbReference>
<proteinExistence type="predicted"/>
<keyword evidence="1" id="KW-0812">Transmembrane</keyword>
<dbReference type="PANTHER" id="PTHR46825">
    <property type="entry name" value="D-ALANYL-D-ALANINE-CARBOXYPEPTIDASE/ENDOPEPTIDASE AMPH"/>
    <property type="match status" value="1"/>
</dbReference>
<protein>
    <submittedName>
        <fullName evidence="3">Beta-lactamase</fullName>
    </submittedName>
</protein>
<dbReference type="HOGENOM" id="CLU_022757_1_0_9"/>
<feature type="transmembrane region" description="Helical" evidence="1">
    <location>
        <begin position="519"/>
        <end position="542"/>
    </location>
</feature>
<keyword evidence="1" id="KW-1133">Transmembrane helix</keyword>
<dbReference type="PATRIC" id="fig|935198.13.peg.1333"/>